<dbReference type="GO" id="GO:0016020">
    <property type="term" value="C:membrane"/>
    <property type="evidence" value="ECO:0007669"/>
    <property type="project" value="UniProtKB-SubCell"/>
</dbReference>
<dbReference type="SMART" id="SM00233">
    <property type="entry name" value="PH"/>
    <property type="match status" value="1"/>
</dbReference>
<dbReference type="Pfam" id="PF00169">
    <property type="entry name" value="PH"/>
    <property type="match status" value="1"/>
</dbReference>
<dbReference type="SUPFAM" id="SSF50729">
    <property type="entry name" value="PH domain-like"/>
    <property type="match status" value="1"/>
</dbReference>
<protein>
    <submittedName>
        <fullName evidence="4">Pleckstrin homology domain-containing family B member 2</fullName>
    </submittedName>
</protein>
<name>A0AAV4PGC5_CAEEX</name>
<dbReference type="AlphaFoldDB" id="A0AAV4PGC5"/>
<dbReference type="PROSITE" id="PS50003">
    <property type="entry name" value="PH_DOMAIN"/>
    <property type="match status" value="1"/>
</dbReference>
<dbReference type="PANTHER" id="PTHR14309">
    <property type="entry name" value="EXPRESSED PROTEIN"/>
    <property type="match status" value="1"/>
</dbReference>
<evidence type="ECO:0000256" key="1">
    <source>
        <dbReference type="ARBA" id="ARBA00004370"/>
    </source>
</evidence>
<evidence type="ECO:0000313" key="4">
    <source>
        <dbReference type="EMBL" id="GIX96144.1"/>
    </source>
</evidence>
<accession>A0AAV4PGC5</accession>
<reference evidence="4 5" key="1">
    <citation type="submission" date="2021-06" db="EMBL/GenBank/DDBJ databases">
        <title>Caerostris extrusa draft genome.</title>
        <authorList>
            <person name="Kono N."/>
            <person name="Arakawa K."/>
        </authorList>
    </citation>
    <scope>NUCLEOTIDE SEQUENCE [LARGE SCALE GENOMIC DNA]</scope>
</reference>
<dbReference type="InterPro" id="IPR011993">
    <property type="entry name" value="PH-like_dom_sf"/>
</dbReference>
<dbReference type="Proteomes" id="UP001054945">
    <property type="component" value="Unassembled WGS sequence"/>
</dbReference>
<gene>
    <name evidence="4" type="primary">PLEKHB2</name>
    <name evidence="4" type="ORF">CEXT_363241</name>
</gene>
<comment type="subcellular location">
    <subcellularLocation>
        <location evidence="1">Membrane</location>
    </subcellularLocation>
</comment>
<sequence>MSRNNIVKGIEKLSSKPERYLAKVEWVTNCKLKCLRRDNGYSLYINCWKIFLDKYCALVSLFGLNRRFFSFKKLKDYSSCSIFILVMDNSVIAKSGWLSRQTSILKKWKKSWVELYRDGHLKYYENECSPNAEDIIFMPTECLAIKAGLQVEAVHPPEGYGIQNLLSIMTSTGKTWVFCGESLDDMRAWQLALEQARLFGMHPHLSGHPSAYMPVYNPGYFPGYNGDSSVTLLPQYTYPHPAYYGYPGPQYMTANPGQTALVYHPERYRPEGGDVANGLLGGAAYGSLMWGPLFWY</sequence>
<keyword evidence="2" id="KW-0472">Membrane</keyword>
<proteinExistence type="predicted"/>
<evidence type="ECO:0000256" key="2">
    <source>
        <dbReference type="ARBA" id="ARBA00023136"/>
    </source>
</evidence>
<feature type="domain" description="PH" evidence="3">
    <location>
        <begin position="91"/>
        <end position="198"/>
    </location>
</feature>
<dbReference type="InterPro" id="IPR001849">
    <property type="entry name" value="PH_domain"/>
</dbReference>
<dbReference type="GO" id="GO:0045595">
    <property type="term" value="P:regulation of cell differentiation"/>
    <property type="evidence" value="ECO:0007669"/>
    <property type="project" value="TreeGrafter"/>
</dbReference>
<dbReference type="EMBL" id="BPLR01004611">
    <property type="protein sequence ID" value="GIX96144.1"/>
    <property type="molecule type" value="Genomic_DNA"/>
</dbReference>
<organism evidence="4 5">
    <name type="scientific">Caerostris extrusa</name>
    <name type="common">Bark spider</name>
    <name type="synonym">Caerostris bankana</name>
    <dbReference type="NCBI Taxonomy" id="172846"/>
    <lineage>
        <taxon>Eukaryota</taxon>
        <taxon>Metazoa</taxon>
        <taxon>Ecdysozoa</taxon>
        <taxon>Arthropoda</taxon>
        <taxon>Chelicerata</taxon>
        <taxon>Arachnida</taxon>
        <taxon>Araneae</taxon>
        <taxon>Araneomorphae</taxon>
        <taxon>Entelegynae</taxon>
        <taxon>Araneoidea</taxon>
        <taxon>Araneidae</taxon>
        <taxon>Caerostris</taxon>
    </lineage>
</organism>
<evidence type="ECO:0000313" key="5">
    <source>
        <dbReference type="Proteomes" id="UP001054945"/>
    </source>
</evidence>
<dbReference type="InterPro" id="IPR039680">
    <property type="entry name" value="PLEKHB1/2"/>
</dbReference>
<dbReference type="PANTHER" id="PTHR14309:SF10">
    <property type="entry name" value="PH DOMAIN-CONTAINING PROTEIN"/>
    <property type="match status" value="1"/>
</dbReference>
<keyword evidence="5" id="KW-1185">Reference proteome</keyword>
<dbReference type="Gene3D" id="2.30.29.30">
    <property type="entry name" value="Pleckstrin-homology domain (PH domain)/Phosphotyrosine-binding domain (PTB)"/>
    <property type="match status" value="1"/>
</dbReference>
<comment type="caution">
    <text evidence="4">The sequence shown here is derived from an EMBL/GenBank/DDBJ whole genome shotgun (WGS) entry which is preliminary data.</text>
</comment>
<evidence type="ECO:0000259" key="3">
    <source>
        <dbReference type="PROSITE" id="PS50003"/>
    </source>
</evidence>
<dbReference type="FunFam" id="2.30.29.30:FF:000073">
    <property type="entry name" value="Pleckstrin homology domain-containing family B member 2"/>
    <property type="match status" value="1"/>
</dbReference>